<dbReference type="InterPro" id="IPR001352">
    <property type="entry name" value="RNase_HII/HIII"/>
</dbReference>
<evidence type="ECO:0000256" key="10">
    <source>
        <dbReference type="SAM" id="MobiDB-lite"/>
    </source>
</evidence>
<dbReference type="FunCoup" id="A0A1D3DAK7">
    <property type="interactions" value="188"/>
</dbReference>
<feature type="binding site" evidence="8">
    <location>
        <position position="88"/>
    </location>
    <ligand>
        <name>a divalent metal cation</name>
        <dbReference type="ChEBI" id="CHEBI:60240"/>
    </ligand>
</feature>
<evidence type="ECO:0000256" key="1">
    <source>
        <dbReference type="ARBA" id="ARBA00000077"/>
    </source>
</evidence>
<dbReference type="PANTHER" id="PTHR10954:SF7">
    <property type="entry name" value="RIBONUCLEASE H2 SUBUNIT A"/>
    <property type="match status" value="1"/>
</dbReference>
<dbReference type="GO" id="GO:0006298">
    <property type="term" value="P:mismatch repair"/>
    <property type="evidence" value="ECO:0007669"/>
    <property type="project" value="TreeGrafter"/>
</dbReference>
<dbReference type="InParanoid" id="A0A1D3DAK7"/>
<keyword evidence="4 8" id="KW-0540">Nuclease</keyword>
<evidence type="ECO:0000256" key="9">
    <source>
        <dbReference type="RuleBase" id="RU003515"/>
    </source>
</evidence>
<evidence type="ECO:0000256" key="8">
    <source>
        <dbReference type="PROSITE-ProRule" id="PRU01319"/>
    </source>
</evidence>
<dbReference type="GO" id="GO:0046872">
    <property type="term" value="F:metal ion binding"/>
    <property type="evidence" value="ECO:0007669"/>
    <property type="project" value="UniProtKB-KW"/>
</dbReference>
<comment type="cofactor">
    <cofactor evidence="2">
        <name>Mg(2+)</name>
        <dbReference type="ChEBI" id="CHEBI:18420"/>
    </cofactor>
</comment>
<dbReference type="InterPro" id="IPR036397">
    <property type="entry name" value="RNaseH_sf"/>
</dbReference>
<dbReference type="InterPro" id="IPR012337">
    <property type="entry name" value="RNaseH-like_sf"/>
</dbReference>
<dbReference type="SUPFAM" id="SSF53098">
    <property type="entry name" value="Ribonuclease H-like"/>
    <property type="match status" value="1"/>
</dbReference>
<comment type="function">
    <text evidence="9">Endonuclease that specifically degrades the RNA of RNA-DNA hybrids.</text>
</comment>
<comment type="cofactor">
    <cofactor evidence="8">
        <name>Mn(2+)</name>
        <dbReference type="ChEBI" id="CHEBI:29035"/>
    </cofactor>
    <cofactor evidence="8">
        <name>Mg(2+)</name>
        <dbReference type="ChEBI" id="CHEBI:18420"/>
    </cofactor>
    <text evidence="8">Manganese or magnesium. Binds 1 divalent metal ion per monomer in the absence of substrate. May bind a second metal ion after substrate binding.</text>
</comment>
<dbReference type="Proteomes" id="UP000095192">
    <property type="component" value="Unassembled WGS sequence"/>
</dbReference>
<dbReference type="GO" id="GO:0043137">
    <property type="term" value="P:DNA replication, removal of RNA primer"/>
    <property type="evidence" value="ECO:0007669"/>
    <property type="project" value="TreeGrafter"/>
</dbReference>
<dbReference type="Pfam" id="PF01351">
    <property type="entry name" value="RNase_HII"/>
    <property type="match status" value="2"/>
</dbReference>
<dbReference type="Gene3D" id="3.30.420.10">
    <property type="entry name" value="Ribonuclease H-like superfamily/Ribonuclease H"/>
    <property type="match status" value="1"/>
</dbReference>
<evidence type="ECO:0000256" key="3">
    <source>
        <dbReference type="ARBA" id="ARBA00007058"/>
    </source>
</evidence>
<comment type="similarity">
    <text evidence="3">Belongs to the RNase HII family. Eukaryotic subfamily.</text>
</comment>
<reference evidence="12 13" key="1">
    <citation type="journal article" date="2016" name="BMC Genomics">
        <title>Comparative genomics reveals Cyclospora cayetanensis possesses coccidia-like metabolism and invasion components but unique surface antigens.</title>
        <authorList>
            <person name="Liu S."/>
            <person name="Wang L."/>
            <person name="Zheng H."/>
            <person name="Xu Z."/>
            <person name="Roellig D.M."/>
            <person name="Li N."/>
            <person name="Frace M.A."/>
            <person name="Tang K."/>
            <person name="Arrowood M.J."/>
            <person name="Moss D.M."/>
            <person name="Zhang L."/>
            <person name="Feng Y."/>
            <person name="Xiao L."/>
        </authorList>
    </citation>
    <scope>NUCLEOTIDE SEQUENCE [LARGE SCALE GENOMIC DNA]</scope>
    <source>
        <strain evidence="12 13">CHN_HEN01</strain>
    </source>
</reference>
<dbReference type="AlphaFoldDB" id="A0A1D3DAK7"/>
<accession>A0A1D3DAK7</accession>
<evidence type="ECO:0000256" key="5">
    <source>
        <dbReference type="ARBA" id="ARBA00022723"/>
    </source>
</evidence>
<dbReference type="GO" id="GO:0003723">
    <property type="term" value="F:RNA binding"/>
    <property type="evidence" value="ECO:0007669"/>
    <property type="project" value="UniProtKB-UniRule"/>
</dbReference>
<comment type="caution">
    <text evidence="12">The sequence shown here is derived from an EMBL/GenBank/DDBJ whole genome shotgun (WGS) entry which is preliminary data.</text>
</comment>
<sequence length="409" mass="44417">MEGPGGGVAVTGGAAGIDKSLIPAEDKESTTGLVSWLVSRLFCSYPCRLAVPCRRSCAKPTIGCGCVSSPVFLVLISSFLLYSKGIDEAGRGCVLGAMVYACFFCPKDSMEKLKALKVDGTDAVTVGATADPTTVRLLVPTFRLSQWLICHRGFLLFCRDSKKLTEDQREAAFESCMQQKEAFGRKISLNDISHDAATDLIAAVCKQGVRVSEVYVDTVGKADTYEKKLQQLFPSVKITVREKADSLFPVVSAASILAKVTRDRALKLWPAPVRPVKRLKQLQENQEKKHQAKGTKNTSAAADAVSAEEEAQGEAQEAVYGTGYPGDRITVAFLKDYMDPVFGFPEIVRWSWQTAKDLFEKEGVQTQWAPSGHHISSASGLNDRKVFLTRISGESIGVLSCVIRCKLSG</sequence>
<evidence type="ECO:0000256" key="7">
    <source>
        <dbReference type="ARBA" id="ARBA00022801"/>
    </source>
</evidence>
<dbReference type="CDD" id="cd07181">
    <property type="entry name" value="RNase_HII_eukaryota_like"/>
    <property type="match status" value="1"/>
</dbReference>
<dbReference type="PANTHER" id="PTHR10954">
    <property type="entry name" value="RIBONUCLEASE H2 SUBUNIT A"/>
    <property type="match status" value="1"/>
</dbReference>
<dbReference type="GO" id="GO:0005737">
    <property type="term" value="C:cytoplasm"/>
    <property type="evidence" value="ECO:0007669"/>
    <property type="project" value="UniProtKB-SubCell"/>
</dbReference>
<feature type="domain" description="RNase H type-2" evidence="11">
    <location>
        <begin position="81"/>
        <end position="364"/>
    </location>
</feature>
<dbReference type="Gene3D" id="1.10.10.460">
    <property type="entry name" value="Ribonuclease hii. Domain 2"/>
    <property type="match status" value="1"/>
</dbReference>
<evidence type="ECO:0000256" key="2">
    <source>
        <dbReference type="ARBA" id="ARBA00001946"/>
    </source>
</evidence>
<dbReference type="InterPro" id="IPR023160">
    <property type="entry name" value="RNase_HII_hlx-loop-hlx_cap_dom"/>
</dbReference>
<keyword evidence="7 8" id="KW-0378">Hydrolase</keyword>
<dbReference type="PROSITE" id="PS51975">
    <property type="entry name" value="RNASE_H_2"/>
    <property type="match status" value="1"/>
</dbReference>
<evidence type="ECO:0000256" key="6">
    <source>
        <dbReference type="ARBA" id="ARBA00022759"/>
    </source>
</evidence>
<gene>
    <name evidence="12" type="ORF">cyc_05874</name>
</gene>
<evidence type="ECO:0000313" key="13">
    <source>
        <dbReference type="Proteomes" id="UP000095192"/>
    </source>
</evidence>
<feature type="region of interest" description="Disordered" evidence="10">
    <location>
        <begin position="283"/>
        <end position="319"/>
    </location>
</feature>
<evidence type="ECO:0000259" key="11">
    <source>
        <dbReference type="PROSITE" id="PS51975"/>
    </source>
</evidence>
<name>A0A1D3DAK7_9EIME</name>
<comment type="catalytic activity">
    <reaction evidence="1 8 9">
        <text>Endonucleolytic cleavage to 5'-phosphomonoester.</text>
        <dbReference type="EC" id="3.1.26.4"/>
    </reaction>
</comment>
<keyword evidence="13" id="KW-1185">Reference proteome</keyword>
<keyword evidence="5 8" id="KW-0479">Metal-binding</keyword>
<dbReference type="VEuPathDB" id="ToxoDB:LOC34622162"/>
<evidence type="ECO:0000313" key="12">
    <source>
        <dbReference type="EMBL" id="OEH80479.1"/>
    </source>
</evidence>
<dbReference type="EMBL" id="JROU02000064">
    <property type="protein sequence ID" value="OEH80479.1"/>
    <property type="molecule type" value="Genomic_DNA"/>
</dbReference>
<dbReference type="GO" id="GO:0004523">
    <property type="term" value="F:RNA-DNA hybrid ribonuclease activity"/>
    <property type="evidence" value="ECO:0007669"/>
    <property type="project" value="UniProtKB-UniRule"/>
</dbReference>
<feature type="binding site" evidence="8">
    <location>
        <position position="217"/>
    </location>
    <ligand>
        <name>a divalent metal cation</name>
        <dbReference type="ChEBI" id="CHEBI:60240"/>
    </ligand>
</feature>
<dbReference type="EC" id="3.1.26.4" evidence="9"/>
<evidence type="ECO:0000256" key="4">
    <source>
        <dbReference type="ARBA" id="ARBA00022722"/>
    </source>
</evidence>
<dbReference type="GO" id="GO:0032299">
    <property type="term" value="C:ribonuclease H2 complex"/>
    <property type="evidence" value="ECO:0007669"/>
    <property type="project" value="TreeGrafter"/>
</dbReference>
<dbReference type="FunFam" id="1.10.10.460:FF:000001">
    <property type="entry name" value="Ribonuclease"/>
    <property type="match status" value="1"/>
</dbReference>
<keyword evidence="6 8" id="KW-0255">Endonuclease</keyword>
<protein>
    <recommendedName>
        <fullName evidence="9">Ribonuclease</fullName>
        <ecNumber evidence="9">3.1.26.4</ecNumber>
    </recommendedName>
</protein>
<feature type="binding site" evidence="8">
    <location>
        <position position="87"/>
    </location>
    <ligand>
        <name>a divalent metal cation</name>
        <dbReference type="ChEBI" id="CHEBI:60240"/>
    </ligand>
</feature>
<dbReference type="InterPro" id="IPR024567">
    <property type="entry name" value="RNase_HII/HIII_dom"/>
</dbReference>
<dbReference type="VEuPathDB" id="ToxoDB:cyc_05874"/>
<proteinExistence type="inferred from homology"/>
<organism evidence="12 13">
    <name type="scientific">Cyclospora cayetanensis</name>
    <dbReference type="NCBI Taxonomy" id="88456"/>
    <lineage>
        <taxon>Eukaryota</taxon>
        <taxon>Sar</taxon>
        <taxon>Alveolata</taxon>
        <taxon>Apicomplexa</taxon>
        <taxon>Conoidasida</taxon>
        <taxon>Coccidia</taxon>
        <taxon>Eucoccidiorida</taxon>
        <taxon>Eimeriorina</taxon>
        <taxon>Eimeriidae</taxon>
        <taxon>Cyclospora</taxon>
    </lineage>
</organism>